<dbReference type="InterPro" id="IPR000832">
    <property type="entry name" value="GPCR_2_secretin-like"/>
</dbReference>
<evidence type="ECO:0000256" key="5">
    <source>
        <dbReference type="ARBA" id="ARBA00023136"/>
    </source>
</evidence>
<evidence type="ECO:0000256" key="9">
    <source>
        <dbReference type="SAM" id="SignalP"/>
    </source>
</evidence>
<dbReference type="PROSITE" id="PS50221">
    <property type="entry name" value="GAIN_B"/>
    <property type="match status" value="1"/>
</dbReference>
<dbReference type="HOGENOM" id="CLU_011232_0_0_1"/>
<dbReference type="PRINTS" id="PR00249">
    <property type="entry name" value="GPCRSECRETIN"/>
</dbReference>
<dbReference type="FunFam" id="1.20.1070.10:FF:000058">
    <property type="entry name" value="Adhesion G protein-coupled receptor F5"/>
    <property type="match status" value="1"/>
</dbReference>
<name>W5KS03_ASTMX</name>
<keyword evidence="4 8" id="KW-1133">Transmembrane helix</keyword>
<organism evidence="12 13">
    <name type="scientific">Astyanax mexicanus</name>
    <name type="common">Blind cave fish</name>
    <name type="synonym">Astyanax fasciatus mexicanus</name>
    <dbReference type="NCBI Taxonomy" id="7994"/>
    <lineage>
        <taxon>Eukaryota</taxon>
        <taxon>Metazoa</taxon>
        <taxon>Chordata</taxon>
        <taxon>Craniata</taxon>
        <taxon>Vertebrata</taxon>
        <taxon>Euteleostomi</taxon>
        <taxon>Actinopterygii</taxon>
        <taxon>Neopterygii</taxon>
        <taxon>Teleostei</taxon>
        <taxon>Ostariophysi</taxon>
        <taxon>Characiformes</taxon>
        <taxon>Characoidei</taxon>
        <taxon>Acestrorhamphidae</taxon>
        <taxon>Acestrorhamphinae</taxon>
        <taxon>Astyanax</taxon>
    </lineage>
</organism>
<evidence type="ECO:0000313" key="12">
    <source>
        <dbReference type="Ensembl" id="ENSAMXP00000010365.2"/>
    </source>
</evidence>
<reference evidence="13" key="1">
    <citation type="submission" date="2013-03" db="EMBL/GenBank/DDBJ databases">
        <authorList>
            <person name="Jeffery W."/>
            <person name="Warren W."/>
            <person name="Wilson R.K."/>
        </authorList>
    </citation>
    <scope>NUCLEOTIDE SEQUENCE</scope>
    <source>
        <strain evidence="13">female</strain>
    </source>
</reference>
<dbReference type="Pfam" id="PF00002">
    <property type="entry name" value="7tm_2"/>
    <property type="match status" value="1"/>
</dbReference>
<dbReference type="GO" id="GO:0004930">
    <property type="term" value="F:G protein-coupled receptor activity"/>
    <property type="evidence" value="ECO:0007669"/>
    <property type="project" value="InterPro"/>
</dbReference>
<sequence length="1010" mass="110742">MQLLRNKSSRIQEMCMLLCAILFLYCQISSVGATNQTYIAEVMIEGNASLDVSAFLAGLQWLATDTATIMEATLIAQCEIIGDETTCWCENGYIWSDVVCDSVKTCCNTVKCVANISDYTPLCVPKVNVSLVGTIDTALLPADLETTLQTEFGAMNGFSSLNVTKRTSGDGLDFVVNLSAMFKTTKVEGILSTVQQSNAGILNINVTSRGLVSIDVPTWKVCYQSTRKLSCTIEEEMNSCMWQISRTDLGTQTVGAGTEVDILSLPTCTLDTAILLLNITSFWAGTYTCIFTGSAGTVSHAASADLMVALLPEEINMTSIPPNPDCSVAQQIQVNVTCSIYKSKEEYTVAINDTRLSPADPNSAIISYYRTFTINCLGTRLQSLIAYCNVTNSLGQNTTAPLDVPIIYPGDPVCEKDDPWPKTKNGSKATILCTEPGRVGKKERLCSSKVWQDPIDLCIKEALNTVAAAAGDFEKGVGATEDGASLIFDNLKNTTSVQNTYGDVKATVNVFSTMSRASSRVTMGETLLPNFIDSASNILNTTWDTDDKSKVKLATSYLTSVEELVKNIRLNTSEGHNASNVQLQVCRKSSVCNRTVFNVEVEVNSSASEVKTIGLQKIASLLPKGAFTDAIYPSLVVSATVNESGPVNIRLAFPTSVDDKSYSTPHCVFWNITSERWSQEGCNYTQLSSNISFCDCDHLTSFSMLLSKTPVDLPFMDQITYIGLGISICSLVVFITIEALVWHAVVKTNLSHFRHTALINISLCLLLADCSFVAATFQNILTDTLCILLTVAQHFFYLAMFFWMLCLSIMLLHQLIFVFHPLRKKVFMILSMTIGYACPTLTVGATYMYYDKRTDVHYYSRSTCWLTYDSPMKGSIHAFLFPLGTIIFINMFSMVVVIVTLLKPAAAESNKKDDKEAAKSIIKVIIFLTPVFGGTWILGLFVFLMDDNKSIKPLIHYSFTIVNSLQGLFILLTGCFGEKRVRDEIVKLVISGRSAKSESKKNLTVSTAKK</sequence>
<dbReference type="PANTHER" id="PTHR45813:SF2">
    <property type="entry name" value="ADHESION G-PROTEIN COUPLED RECEPTOR F3"/>
    <property type="match status" value="1"/>
</dbReference>
<keyword evidence="6" id="KW-1015">Disulfide bond</keyword>
<feature type="transmembrane region" description="Helical" evidence="8">
    <location>
        <begin position="795"/>
        <end position="819"/>
    </location>
</feature>
<protein>
    <submittedName>
        <fullName evidence="12">Adhesion G-protein coupled receptor F3-like</fullName>
    </submittedName>
</protein>
<feature type="transmembrane region" description="Helical" evidence="8">
    <location>
        <begin position="922"/>
        <end position="945"/>
    </location>
</feature>
<dbReference type="Pfam" id="PF01825">
    <property type="entry name" value="GPS"/>
    <property type="match status" value="1"/>
</dbReference>
<dbReference type="AlphaFoldDB" id="W5KS03"/>
<dbReference type="InterPro" id="IPR017981">
    <property type="entry name" value="GPCR_2-like_7TM"/>
</dbReference>
<dbReference type="Gene3D" id="1.20.1070.10">
    <property type="entry name" value="Rhodopsin 7-helix transmembrane proteins"/>
    <property type="match status" value="1"/>
</dbReference>
<comment type="similarity">
    <text evidence="2">Belongs to the G-protein coupled receptor 2 family. Adhesion G-protein coupled receptor (ADGR) subfamily.</text>
</comment>
<reference evidence="13" key="2">
    <citation type="journal article" date="2014" name="Nat. Commun.">
        <title>The cavefish genome reveals candidate genes for eye loss.</title>
        <authorList>
            <person name="McGaugh S.E."/>
            <person name="Gross J.B."/>
            <person name="Aken B."/>
            <person name="Blin M."/>
            <person name="Borowsky R."/>
            <person name="Chalopin D."/>
            <person name="Hinaux H."/>
            <person name="Jeffery W.R."/>
            <person name="Keene A."/>
            <person name="Ma L."/>
            <person name="Minx P."/>
            <person name="Murphy D."/>
            <person name="O'Quin K.E."/>
            <person name="Retaux S."/>
            <person name="Rohner N."/>
            <person name="Searle S.M."/>
            <person name="Stahl B.A."/>
            <person name="Tabin C."/>
            <person name="Volff J.N."/>
            <person name="Yoshizawa M."/>
            <person name="Warren W.C."/>
        </authorList>
    </citation>
    <scope>NUCLEOTIDE SEQUENCE [LARGE SCALE GENOMIC DNA]</scope>
    <source>
        <strain evidence="13">female</strain>
    </source>
</reference>
<dbReference type="GO" id="GO:0007166">
    <property type="term" value="P:cell surface receptor signaling pathway"/>
    <property type="evidence" value="ECO:0007669"/>
    <property type="project" value="InterPro"/>
</dbReference>
<evidence type="ECO:0000256" key="7">
    <source>
        <dbReference type="ARBA" id="ARBA00023180"/>
    </source>
</evidence>
<dbReference type="InterPro" id="IPR000203">
    <property type="entry name" value="GPS"/>
</dbReference>
<evidence type="ECO:0000256" key="4">
    <source>
        <dbReference type="ARBA" id="ARBA00022989"/>
    </source>
</evidence>
<accession>W5KS03</accession>
<keyword evidence="3 8" id="KW-0812">Transmembrane</keyword>
<dbReference type="eggNOG" id="KOG4193">
    <property type="taxonomic scope" value="Eukaryota"/>
</dbReference>
<evidence type="ECO:0000256" key="1">
    <source>
        <dbReference type="ARBA" id="ARBA00004141"/>
    </source>
</evidence>
<keyword evidence="5 8" id="KW-0472">Membrane</keyword>
<dbReference type="Gene3D" id="2.60.220.50">
    <property type="match status" value="1"/>
</dbReference>
<evidence type="ECO:0000259" key="11">
    <source>
        <dbReference type="PROSITE" id="PS50261"/>
    </source>
</evidence>
<dbReference type="GeneTree" id="ENSGT00940000154603"/>
<feature type="transmembrane region" description="Helical" evidence="8">
    <location>
        <begin position="757"/>
        <end position="775"/>
    </location>
</feature>
<dbReference type="GO" id="GO:0007189">
    <property type="term" value="P:adenylate cyclase-activating G protein-coupled receptor signaling pathway"/>
    <property type="evidence" value="ECO:0007669"/>
    <property type="project" value="TreeGrafter"/>
</dbReference>
<dbReference type="Ensembl" id="ENSAMXT00000010365.2">
    <property type="protein sequence ID" value="ENSAMXP00000010365.2"/>
    <property type="gene ID" value="ENSAMXG00000010090.2"/>
</dbReference>
<evidence type="ECO:0000256" key="2">
    <source>
        <dbReference type="ARBA" id="ARBA00007343"/>
    </source>
</evidence>
<reference evidence="12" key="3">
    <citation type="submission" date="2025-08" db="UniProtKB">
        <authorList>
            <consortium name="Ensembl"/>
        </authorList>
    </citation>
    <scope>IDENTIFICATION</scope>
</reference>
<dbReference type="InParanoid" id="W5KS03"/>
<feature type="domain" description="G-protein coupled receptors family 2 profile 2" evidence="11">
    <location>
        <begin position="716"/>
        <end position="978"/>
    </location>
</feature>
<dbReference type="GO" id="GO:0016020">
    <property type="term" value="C:membrane"/>
    <property type="evidence" value="ECO:0007669"/>
    <property type="project" value="UniProtKB-SubCell"/>
</dbReference>
<dbReference type="PANTHER" id="PTHR45813">
    <property type="entry name" value="IG-LIKE DOMAIN-CONTAINING PROTEIN"/>
    <property type="match status" value="1"/>
</dbReference>
<dbReference type="InterPro" id="IPR051587">
    <property type="entry name" value="Adhesion_GPCR"/>
</dbReference>
<feature type="signal peptide" evidence="9">
    <location>
        <begin position="1"/>
        <end position="33"/>
    </location>
</feature>
<evidence type="ECO:0000256" key="8">
    <source>
        <dbReference type="SAM" id="Phobius"/>
    </source>
</evidence>
<feature type="transmembrane region" description="Helical" evidence="8">
    <location>
        <begin position="879"/>
        <end position="902"/>
    </location>
</feature>
<proteinExistence type="inferred from homology"/>
<evidence type="ECO:0000256" key="6">
    <source>
        <dbReference type="ARBA" id="ARBA00023157"/>
    </source>
</evidence>
<dbReference type="InterPro" id="IPR057244">
    <property type="entry name" value="GAIN_B"/>
</dbReference>
<evidence type="ECO:0000313" key="13">
    <source>
        <dbReference type="Proteomes" id="UP000018467"/>
    </source>
</evidence>
<dbReference type="Bgee" id="ENSAMXG00000010090">
    <property type="expression patterns" value="Expressed in pharyngeal gill and 3 other cell types or tissues"/>
</dbReference>
<comment type="subcellular location">
    <subcellularLocation>
        <location evidence="1">Membrane</location>
        <topology evidence="1">Multi-pass membrane protein</topology>
    </subcellularLocation>
</comment>
<dbReference type="Proteomes" id="UP000018467">
    <property type="component" value="Unassembled WGS sequence"/>
</dbReference>
<feature type="chain" id="PRO_5017228040" evidence="9">
    <location>
        <begin position="34"/>
        <end position="1010"/>
    </location>
</feature>
<keyword evidence="9" id="KW-0732">Signal</keyword>
<feature type="transmembrane region" description="Helical" evidence="8">
    <location>
        <begin position="957"/>
        <end position="977"/>
    </location>
</feature>
<keyword evidence="13" id="KW-1185">Reference proteome</keyword>
<dbReference type="PROSITE" id="PS50261">
    <property type="entry name" value="G_PROTEIN_RECEP_F2_4"/>
    <property type="match status" value="1"/>
</dbReference>
<feature type="transmembrane region" description="Helical" evidence="8">
    <location>
        <begin position="721"/>
        <end position="745"/>
    </location>
</feature>
<evidence type="ECO:0000256" key="3">
    <source>
        <dbReference type="ARBA" id="ARBA00022692"/>
    </source>
</evidence>
<dbReference type="SMART" id="SM00303">
    <property type="entry name" value="GPS"/>
    <property type="match status" value="1"/>
</dbReference>
<reference evidence="12" key="4">
    <citation type="submission" date="2025-09" db="UniProtKB">
        <authorList>
            <consortium name="Ensembl"/>
        </authorList>
    </citation>
    <scope>IDENTIFICATION</scope>
</reference>
<feature type="domain" description="GAIN-B" evidence="10">
    <location>
        <begin position="568"/>
        <end position="712"/>
    </location>
</feature>
<keyword evidence="7" id="KW-0325">Glycoprotein</keyword>
<evidence type="ECO:0000259" key="10">
    <source>
        <dbReference type="PROSITE" id="PS50221"/>
    </source>
</evidence>
<feature type="transmembrane region" description="Helical" evidence="8">
    <location>
        <begin position="826"/>
        <end position="850"/>
    </location>
</feature>
<dbReference type="InterPro" id="IPR046338">
    <property type="entry name" value="GAIN_dom_sf"/>
</dbReference>